<feature type="domain" description="CAAX prenyl protease 2/Lysostaphin resistance protein A-like" evidence="2">
    <location>
        <begin position="137"/>
        <end position="224"/>
    </location>
</feature>
<name>A0A1M6FQA4_9CLOT</name>
<feature type="transmembrane region" description="Helical" evidence="1">
    <location>
        <begin position="192"/>
        <end position="209"/>
    </location>
</feature>
<dbReference type="EMBL" id="FQZO01000002">
    <property type="protein sequence ID" value="SHI99843.1"/>
    <property type="molecule type" value="Genomic_DNA"/>
</dbReference>
<dbReference type="STRING" id="1121298.SAMN05444401_2033"/>
<dbReference type="PANTHER" id="PTHR36435:SF1">
    <property type="entry name" value="CAAX AMINO TERMINAL PROTEASE FAMILY PROTEIN"/>
    <property type="match status" value="1"/>
</dbReference>
<dbReference type="PANTHER" id="PTHR36435">
    <property type="entry name" value="SLR1288 PROTEIN"/>
    <property type="match status" value="1"/>
</dbReference>
<keyword evidence="1" id="KW-0472">Membrane</keyword>
<dbReference type="AlphaFoldDB" id="A0A1M6FQA4"/>
<feature type="transmembrane region" description="Helical" evidence="1">
    <location>
        <begin position="55"/>
        <end position="75"/>
    </location>
</feature>
<gene>
    <name evidence="3" type="ORF">SAMN05444401_2033</name>
</gene>
<dbReference type="GO" id="GO:0080120">
    <property type="term" value="P:CAAX-box protein maturation"/>
    <property type="evidence" value="ECO:0007669"/>
    <property type="project" value="UniProtKB-ARBA"/>
</dbReference>
<feature type="transmembrane region" description="Helical" evidence="1">
    <location>
        <begin position="216"/>
        <end position="235"/>
    </location>
</feature>
<dbReference type="Proteomes" id="UP000184080">
    <property type="component" value="Unassembled WGS sequence"/>
</dbReference>
<sequence length="279" mass="31397">MKNFFKSLLLSLTYFAIYFASQFLVIIIASIYLAINSALQLGGLSQNNIEKIIMSQMGIILIISSAISLLMYILIFKIRDKSFMKNLSFKKIPVKYALFLSLFSICISLFTISLVNILTPVFPDYSKVSQDMVAGMNSILGILAVVLFAPIFEEILFRGLIFKELYKSSPLWLALILQAIIFGVAHGNKLQFIYTFILGLALALTYHWTKSIITPIILHCTYNILGTLLVPLLVYYTQNLIYVYMILGGIGSIILMMHLYKIRPNNSSEPSISSINNEG</sequence>
<keyword evidence="1" id="KW-0812">Transmembrane</keyword>
<evidence type="ECO:0000256" key="1">
    <source>
        <dbReference type="SAM" id="Phobius"/>
    </source>
</evidence>
<evidence type="ECO:0000313" key="4">
    <source>
        <dbReference type="Proteomes" id="UP000184080"/>
    </source>
</evidence>
<evidence type="ECO:0000259" key="2">
    <source>
        <dbReference type="Pfam" id="PF02517"/>
    </source>
</evidence>
<protein>
    <recommendedName>
        <fullName evidence="2">CAAX prenyl protease 2/Lysostaphin resistance protein A-like domain-containing protein</fullName>
    </recommendedName>
</protein>
<evidence type="ECO:0000313" key="3">
    <source>
        <dbReference type="EMBL" id="SHI99843.1"/>
    </source>
</evidence>
<keyword evidence="1" id="KW-1133">Transmembrane helix</keyword>
<dbReference type="RefSeq" id="WP_073006072.1">
    <property type="nucleotide sequence ID" value="NZ_FQZO01000002.1"/>
</dbReference>
<dbReference type="GO" id="GO:0004175">
    <property type="term" value="F:endopeptidase activity"/>
    <property type="evidence" value="ECO:0007669"/>
    <property type="project" value="UniProtKB-ARBA"/>
</dbReference>
<feature type="transmembrane region" description="Helical" evidence="1">
    <location>
        <begin position="241"/>
        <end position="260"/>
    </location>
</feature>
<proteinExistence type="predicted"/>
<feature type="transmembrane region" description="Helical" evidence="1">
    <location>
        <begin position="169"/>
        <end position="186"/>
    </location>
</feature>
<feature type="transmembrane region" description="Helical" evidence="1">
    <location>
        <begin position="138"/>
        <end position="157"/>
    </location>
</feature>
<organism evidence="3 4">
    <name type="scientific">Clostridium amylolyticum</name>
    <dbReference type="NCBI Taxonomy" id="1121298"/>
    <lineage>
        <taxon>Bacteria</taxon>
        <taxon>Bacillati</taxon>
        <taxon>Bacillota</taxon>
        <taxon>Clostridia</taxon>
        <taxon>Eubacteriales</taxon>
        <taxon>Clostridiaceae</taxon>
        <taxon>Clostridium</taxon>
    </lineage>
</organism>
<dbReference type="InterPro" id="IPR003675">
    <property type="entry name" value="Rce1/LyrA-like_dom"/>
</dbReference>
<feature type="transmembrane region" description="Helical" evidence="1">
    <location>
        <begin position="96"/>
        <end position="118"/>
    </location>
</feature>
<dbReference type="InterPro" id="IPR052710">
    <property type="entry name" value="CAAX_protease"/>
</dbReference>
<dbReference type="Pfam" id="PF02517">
    <property type="entry name" value="Rce1-like"/>
    <property type="match status" value="1"/>
</dbReference>
<accession>A0A1M6FQA4</accession>
<feature type="transmembrane region" description="Helical" evidence="1">
    <location>
        <begin position="12"/>
        <end position="35"/>
    </location>
</feature>
<keyword evidence="4" id="KW-1185">Reference proteome</keyword>
<reference evidence="3 4" key="1">
    <citation type="submission" date="2016-11" db="EMBL/GenBank/DDBJ databases">
        <authorList>
            <person name="Jaros S."/>
            <person name="Januszkiewicz K."/>
            <person name="Wedrychowicz H."/>
        </authorList>
    </citation>
    <scope>NUCLEOTIDE SEQUENCE [LARGE SCALE GENOMIC DNA]</scope>
    <source>
        <strain evidence="3 4">DSM 21864</strain>
    </source>
</reference>